<protein>
    <submittedName>
        <fullName evidence="1">Uncharacterized protein</fullName>
    </submittedName>
</protein>
<gene>
    <name evidence="1" type="ORF">HO173_013352</name>
</gene>
<accession>A0A8H6FC94</accession>
<sequence length="153" mass="17023">MATGTDPAKRPRFDLFTEHVGNTHRWNGGRTFDGKSMGDTGQIYSEAPRPGCQKVLEINACVGFTSILPKDYGKEKNSENLAGTQARYGQYLQDLCRTMWVWQAWMAQSRPASDPMFSTTTTTPRQIVSGRGLHGLWMFGEASNGRASPVYQP</sequence>
<evidence type="ECO:0000313" key="1">
    <source>
        <dbReference type="EMBL" id="KAF6223070.1"/>
    </source>
</evidence>
<name>A0A8H6FC94_9LECA</name>
<comment type="caution">
    <text evidence="1">The sequence shown here is derived from an EMBL/GenBank/DDBJ whole genome shotgun (WGS) entry which is preliminary data.</text>
</comment>
<reference evidence="1 2" key="1">
    <citation type="journal article" date="2020" name="Genomics">
        <title>Complete, high-quality genomes from long-read metagenomic sequencing of two wolf lichen thalli reveals enigmatic genome architecture.</title>
        <authorList>
            <person name="McKenzie S.K."/>
            <person name="Walston R.F."/>
            <person name="Allen J.L."/>
        </authorList>
    </citation>
    <scope>NUCLEOTIDE SEQUENCE [LARGE SCALE GENOMIC DNA]</scope>
    <source>
        <strain evidence="1">WasteWater2</strain>
    </source>
</reference>
<keyword evidence="2" id="KW-1185">Reference proteome</keyword>
<dbReference type="RefSeq" id="XP_037157944.1">
    <property type="nucleotide sequence ID" value="XM_037315172.1"/>
</dbReference>
<dbReference type="Proteomes" id="UP000578531">
    <property type="component" value="Unassembled WGS sequence"/>
</dbReference>
<proteinExistence type="predicted"/>
<dbReference type="GeneID" id="59294976"/>
<dbReference type="AlphaFoldDB" id="A0A8H6FC94"/>
<evidence type="ECO:0000313" key="2">
    <source>
        <dbReference type="Proteomes" id="UP000578531"/>
    </source>
</evidence>
<dbReference type="EMBL" id="JACCJC010000145">
    <property type="protein sequence ID" value="KAF6223070.1"/>
    <property type="molecule type" value="Genomic_DNA"/>
</dbReference>
<organism evidence="1 2">
    <name type="scientific">Letharia columbiana</name>
    <dbReference type="NCBI Taxonomy" id="112416"/>
    <lineage>
        <taxon>Eukaryota</taxon>
        <taxon>Fungi</taxon>
        <taxon>Dikarya</taxon>
        <taxon>Ascomycota</taxon>
        <taxon>Pezizomycotina</taxon>
        <taxon>Lecanoromycetes</taxon>
        <taxon>OSLEUM clade</taxon>
        <taxon>Lecanoromycetidae</taxon>
        <taxon>Lecanorales</taxon>
        <taxon>Lecanorineae</taxon>
        <taxon>Parmeliaceae</taxon>
        <taxon>Letharia</taxon>
    </lineage>
</organism>